<keyword evidence="1" id="KW-0175">Coiled coil</keyword>
<evidence type="ECO:0000313" key="3">
    <source>
        <dbReference type="Proteomes" id="UP000314982"/>
    </source>
</evidence>
<name>A0A4W5L341_9TELE</name>
<feature type="coiled-coil region" evidence="1">
    <location>
        <begin position="9"/>
        <end position="69"/>
    </location>
</feature>
<evidence type="ECO:0000313" key="2">
    <source>
        <dbReference type="Ensembl" id="ENSHHUP00000018020.1"/>
    </source>
</evidence>
<dbReference type="GeneTree" id="ENSGT01060000252275"/>
<reference evidence="2" key="2">
    <citation type="submission" date="2025-08" db="UniProtKB">
        <authorList>
            <consortium name="Ensembl"/>
        </authorList>
    </citation>
    <scope>IDENTIFICATION</scope>
</reference>
<dbReference type="AlphaFoldDB" id="A0A4W5L341"/>
<accession>A0A4W5L341</accession>
<keyword evidence="3" id="KW-1185">Reference proteome</keyword>
<dbReference type="Ensembl" id="ENSHHUT00000018673.1">
    <property type="protein sequence ID" value="ENSHHUP00000018020.1"/>
    <property type="gene ID" value="ENSHHUG00000011236.1"/>
</dbReference>
<reference evidence="2" key="3">
    <citation type="submission" date="2025-09" db="UniProtKB">
        <authorList>
            <consortium name="Ensembl"/>
        </authorList>
    </citation>
    <scope>IDENTIFICATION</scope>
</reference>
<protein>
    <submittedName>
        <fullName evidence="2">Uncharacterized protein</fullName>
    </submittedName>
</protein>
<dbReference type="STRING" id="62062.ENSHHUP00000018020"/>
<dbReference type="Proteomes" id="UP000314982">
    <property type="component" value="Unassembled WGS sequence"/>
</dbReference>
<reference evidence="3" key="1">
    <citation type="submission" date="2018-06" db="EMBL/GenBank/DDBJ databases">
        <title>Genome assembly of Danube salmon.</title>
        <authorList>
            <person name="Macqueen D.J."/>
            <person name="Gundappa M.K."/>
        </authorList>
    </citation>
    <scope>NUCLEOTIDE SEQUENCE [LARGE SCALE GENOMIC DNA]</scope>
</reference>
<evidence type="ECO:0000256" key="1">
    <source>
        <dbReference type="SAM" id="Coils"/>
    </source>
</evidence>
<sequence>MTCPVLQVVNGLKQRILKLEQQCREKENTVTKLQSELQTTNLEELKITVETYFEEIQRLRRILDTTEKRYRKYQE</sequence>
<organism evidence="2 3">
    <name type="scientific">Hucho hucho</name>
    <name type="common">huchen</name>
    <dbReference type="NCBI Taxonomy" id="62062"/>
    <lineage>
        <taxon>Eukaryota</taxon>
        <taxon>Metazoa</taxon>
        <taxon>Chordata</taxon>
        <taxon>Craniata</taxon>
        <taxon>Vertebrata</taxon>
        <taxon>Euteleostomi</taxon>
        <taxon>Actinopterygii</taxon>
        <taxon>Neopterygii</taxon>
        <taxon>Teleostei</taxon>
        <taxon>Protacanthopterygii</taxon>
        <taxon>Salmoniformes</taxon>
        <taxon>Salmonidae</taxon>
        <taxon>Salmoninae</taxon>
        <taxon>Hucho</taxon>
    </lineage>
</organism>
<proteinExistence type="predicted"/>